<sequence>MSCRARSTAVPVPCPPTFVPRASPHAPKTVPCHAVPVPVHVLTKIVSFRAMTLPVPVPCHI</sequence>
<name>A0ACC0P5J1_RHOML</name>
<gene>
    <name evidence="1" type="ORF">RHMOL_Rhmol04G0229000</name>
</gene>
<evidence type="ECO:0000313" key="2">
    <source>
        <dbReference type="Proteomes" id="UP001062846"/>
    </source>
</evidence>
<dbReference type="Proteomes" id="UP001062846">
    <property type="component" value="Chromosome 4"/>
</dbReference>
<comment type="caution">
    <text evidence="1">The sequence shown here is derived from an EMBL/GenBank/DDBJ whole genome shotgun (WGS) entry which is preliminary data.</text>
</comment>
<protein>
    <submittedName>
        <fullName evidence="1">Uncharacterized protein</fullName>
    </submittedName>
</protein>
<dbReference type="EMBL" id="CM046391">
    <property type="protein sequence ID" value="KAI8560098.1"/>
    <property type="molecule type" value="Genomic_DNA"/>
</dbReference>
<accession>A0ACC0P5J1</accession>
<organism evidence="1 2">
    <name type="scientific">Rhododendron molle</name>
    <name type="common">Chinese azalea</name>
    <name type="synonym">Azalea mollis</name>
    <dbReference type="NCBI Taxonomy" id="49168"/>
    <lineage>
        <taxon>Eukaryota</taxon>
        <taxon>Viridiplantae</taxon>
        <taxon>Streptophyta</taxon>
        <taxon>Embryophyta</taxon>
        <taxon>Tracheophyta</taxon>
        <taxon>Spermatophyta</taxon>
        <taxon>Magnoliopsida</taxon>
        <taxon>eudicotyledons</taxon>
        <taxon>Gunneridae</taxon>
        <taxon>Pentapetalae</taxon>
        <taxon>asterids</taxon>
        <taxon>Ericales</taxon>
        <taxon>Ericaceae</taxon>
        <taxon>Ericoideae</taxon>
        <taxon>Rhodoreae</taxon>
        <taxon>Rhododendron</taxon>
    </lineage>
</organism>
<reference evidence="1" key="1">
    <citation type="submission" date="2022-02" db="EMBL/GenBank/DDBJ databases">
        <title>Plant Genome Project.</title>
        <authorList>
            <person name="Zhang R.-G."/>
        </authorList>
    </citation>
    <scope>NUCLEOTIDE SEQUENCE</scope>
    <source>
        <strain evidence="1">AT1</strain>
    </source>
</reference>
<evidence type="ECO:0000313" key="1">
    <source>
        <dbReference type="EMBL" id="KAI8560098.1"/>
    </source>
</evidence>
<proteinExistence type="predicted"/>
<keyword evidence="2" id="KW-1185">Reference proteome</keyword>